<comment type="catalytic activity">
    <reaction evidence="11">
        <text>Endonucleolytic cleavage to 5'-phosphomonoester.</text>
        <dbReference type="EC" id="3.1.26.4"/>
    </reaction>
</comment>
<dbReference type="Proteomes" id="UP000663131">
    <property type="component" value="Chromosome 5"/>
</dbReference>
<proteinExistence type="inferred from homology"/>
<evidence type="ECO:0000313" key="15">
    <source>
        <dbReference type="Proteomes" id="UP000663131"/>
    </source>
</evidence>
<comment type="cofactor">
    <cofactor evidence="1 11">
        <name>Mg(2+)</name>
        <dbReference type="ChEBI" id="CHEBI:18420"/>
    </cofactor>
</comment>
<evidence type="ECO:0000256" key="8">
    <source>
        <dbReference type="ARBA" id="ARBA00022759"/>
    </source>
</evidence>
<comment type="similarity">
    <text evidence="3 11">Belongs to the RNase H family.</text>
</comment>
<keyword evidence="6 11" id="KW-0540">Nuclease</keyword>
<evidence type="ECO:0000256" key="1">
    <source>
        <dbReference type="ARBA" id="ARBA00001946"/>
    </source>
</evidence>
<dbReference type="KEGG" id="bbrx:BRETT_004406"/>
<dbReference type="InterPro" id="IPR017067">
    <property type="entry name" value="RNase_H1_euk"/>
</dbReference>
<evidence type="ECO:0000313" key="14">
    <source>
        <dbReference type="EMBL" id="QOU19185.1"/>
    </source>
</evidence>
<dbReference type="SUPFAM" id="SSF53098">
    <property type="entry name" value="Ribonuclease H-like"/>
    <property type="match status" value="1"/>
</dbReference>
<feature type="compositionally biased region" description="Low complexity" evidence="12">
    <location>
        <begin position="89"/>
        <end position="117"/>
    </location>
</feature>
<keyword evidence="8 11" id="KW-0255">Endonuclease</keyword>
<dbReference type="PROSITE" id="PS50879">
    <property type="entry name" value="RNASE_H_1"/>
    <property type="match status" value="1"/>
</dbReference>
<keyword evidence="10 11" id="KW-0460">Magnesium</keyword>
<keyword evidence="7 11" id="KW-0479">Metal-binding</keyword>
<dbReference type="GO" id="GO:0004523">
    <property type="term" value="F:RNA-DNA hybrid ribonuclease activity"/>
    <property type="evidence" value="ECO:0007669"/>
    <property type="project" value="UniProtKB-UniRule"/>
</dbReference>
<dbReference type="PANTHER" id="PTHR10642:SF30">
    <property type="entry name" value="RIBONUCLEASE H"/>
    <property type="match status" value="1"/>
</dbReference>
<evidence type="ECO:0000256" key="5">
    <source>
        <dbReference type="ARBA" id="ARBA00017721"/>
    </source>
</evidence>
<evidence type="ECO:0000256" key="6">
    <source>
        <dbReference type="ARBA" id="ARBA00022722"/>
    </source>
</evidence>
<reference evidence="14" key="2">
    <citation type="journal article" name="BMC Genomics">
        <title>New genome assemblies reveal patterns of domestication and adaptation across Brettanomyces (Dekkera) species.</title>
        <authorList>
            <person name="Roach M.J."/>
            <person name="Borneman A.R."/>
        </authorList>
    </citation>
    <scope>NUCLEOTIDE SEQUENCE</scope>
    <source>
        <strain evidence="14">UCD 2041</strain>
    </source>
</reference>
<dbReference type="SUPFAM" id="SSF55658">
    <property type="entry name" value="L9 N-domain-like"/>
    <property type="match status" value="1"/>
</dbReference>
<dbReference type="OrthoDB" id="407198at2759"/>
<dbReference type="EMBL" id="CP063133">
    <property type="protein sequence ID" value="QOU19185.1"/>
    <property type="molecule type" value="Genomic_DNA"/>
</dbReference>
<dbReference type="PANTHER" id="PTHR10642">
    <property type="entry name" value="RIBONUCLEASE H1"/>
    <property type="match status" value="1"/>
</dbReference>
<dbReference type="PIRSF" id="PIRSF036852">
    <property type="entry name" value="Ribonuclease_H1_euk"/>
    <property type="match status" value="1"/>
</dbReference>
<dbReference type="Pfam" id="PF00075">
    <property type="entry name" value="RNase_H"/>
    <property type="match status" value="1"/>
</dbReference>
<evidence type="ECO:0000256" key="11">
    <source>
        <dbReference type="PIRNR" id="PIRNR036852"/>
    </source>
</evidence>
<reference evidence="14" key="1">
    <citation type="submission" date="2020-10" db="EMBL/GenBank/DDBJ databases">
        <authorList>
            <person name="Palmer J.M."/>
        </authorList>
    </citation>
    <scope>NUCLEOTIDE SEQUENCE</scope>
    <source>
        <strain evidence="14">UCD 2041</strain>
    </source>
</reference>
<dbReference type="Gene3D" id="3.30.420.10">
    <property type="entry name" value="Ribonuclease H-like superfamily/Ribonuclease H"/>
    <property type="match status" value="1"/>
</dbReference>
<feature type="domain" description="RNase H type-1" evidence="13">
    <location>
        <begin position="114"/>
        <end position="273"/>
    </location>
</feature>
<evidence type="ECO:0000259" key="13">
    <source>
        <dbReference type="PROSITE" id="PS50879"/>
    </source>
</evidence>
<evidence type="ECO:0000256" key="10">
    <source>
        <dbReference type="ARBA" id="ARBA00022842"/>
    </source>
</evidence>
<keyword evidence="9 11" id="KW-0378">Hydrolase</keyword>
<dbReference type="InterPro" id="IPR036397">
    <property type="entry name" value="RNaseH_sf"/>
</dbReference>
<dbReference type="AlphaFoldDB" id="A0A871R4N2"/>
<dbReference type="RefSeq" id="XP_041135678.1">
    <property type="nucleotide sequence ID" value="XM_041282902.1"/>
</dbReference>
<dbReference type="EC" id="3.1.26.4" evidence="4 11"/>
<dbReference type="Pfam" id="PF01693">
    <property type="entry name" value="Cauli_VI"/>
    <property type="match status" value="1"/>
</dbReference>
<evidence type="ECO:0000256" key="9">
    <source>
        <dbReference type="ARBA" id="ARBA00022801"/>
    </source>
</evidence>
<organism evidence="14 15">
    <name type="scientific">Dekkera bruxellensis</name>
    <name type="common">Brettanomyces custersii</name>
    <dbReference type="NCBI Taxonomy" id="5007"/>
    <lineage>
        <taxon>Eukaryota</taxon>
        <taxon>Fungi</taxon>
        <taxon>Dikarya</taxon>
        <taxon>Ascomycota</taxon>
        <taxon>Saccharomycotina</taxon>
        <taxon>Pichiomycetes</taxon>
        <taxon>Pichiales</taxon>
        <taxon>Pichiaceae</taxon>
        <taxon>Brettanomyces</taxon>
    </lineage>
</organism>
<dbReference type="GO" id="GO:0000287">
    <property type="term" value="F:magnesium ion binding"/>
    <property type="evidence" value="ECO:0007669"/>
    <property type="project" value="UniProtKB-UniRule"/>
</dbReference>
<comment type="function">
    <text evidence="2 11">Endonuclease that specifically degrades the RNA of RNA-DNA hybrids.</text>
</comment>
<name>A0A871R4N2_DEKBR</name>
<evidence type="ECO:0000256" key="4">
    <source>
        <dbReference type="ARBA" id="ARBA00012180"/>
    </source>
</evidence>
<evidence type="ECO:0000256" key="2">
    <source>
        <dbReference type="ARBA" id="ARBA00004065"/>
    </source>
</evidence>
<dbReference type="CDD" id="cd09280">
    <property type="entry name" value="RNase_HI_eukaryote_like"/>
    <property type="match status" value="1"/>
</dbReference>
<feature type="region of interest" description="Disordered" evidence="12">
    <location>
        <begin position="46"/>
        <end position="71"/>
    </location>
</feature>
<dbReference type="InterPro" id="IPR050092">
    <property type="entry name" value="RNase_H"/>
</dbReference>
<evidence type="ECO:0000256" key="3">
    <source>
        <dbReference type="ARBA" id="ARBA00005300"/>
    </source>
</evidence>
<evidence type="ECO:0000256" key="7">
    <source>
        <dbReference type="ARBA" id="ARBA00022723"/>
    </source>
</evidence>
<protein>
    <recommendedName>
        <fullName evidence="5 11">Ribonuclease H</fullName>
        <shortName evidence="11">RNase H</shortName>
        <ecNumber evidence="4 11">3.1.26.4</ecNumber>
    </recommendedName>
</protein>
<dbReference type="Gene3D" id="3.40.970.10">
    <property type="entry name" value="Ribonuclease H1, N-terminal domain"/>
    <property type="match status" value="1"/>
</dbReference>
<dbReference type="InterPro" id="IPR011320">
    <property type="entry name" value="RNase_H1_N"/>
</dbReference>
<dbReference type="GO" id="GO:0043137">
    <property type="term" value="P:DNA replication, removal of RNA primer"/>
    <property type="evidence" value="ECO:0007669"/>
    <property type="project" value="TreeGrafter"/>
</dbReference>
<dbReference type="InterPro" id="IPR009027">
    <property type="entry name" value="Ribosomal_bL9/RNase_H1_N"/>
</dbReference>
<dbReference type="InterPro" id="IPR037056">
    <property type="entry name" value="RNase_H1_N_sf"/>
</dbReference>
<dbReference type="InterPro" id="IPR002156">
    <property type="entry name" value="RNaseH_domain"/>
</dbReference>
<feature type="compositionally biased region" description="Low complexity" evidence="12">
    <location>
        <begin position="49"/>
        <end position="63"/>
    </location>
</feature>
<dbReference type="InterPro" id="IPR012337">
    <property type="entry name" value="RNaseH-like_sf"/>
</dbReference>
<dbReference type="FunFam" id="3.40.970.10:FF:000002">
    <property type="entry name" value="Ribonuclease H"/>
    <property type="match status" value="1"/>
</dbReference>
<evidence type="ECO:0000256" key="12">
    <source>
        <dbReference type="SAM" id="MobiDB-lite"/>
    </source>
</evidence>
<gene>
    <name evidence="14" type="ORF">BRETT_004406</name>
</gene>
<feature type="region of interest" description="Disordered" evidence="12">
    <location>
        <begin position="87"/>
        <end position="132"/>
    </location>
</feature>
<accession>A0A871R4N2</accession>
<dbReference type="GeneID" id="64576329"/>
<dbReference type="GO" id="GO:0003676">
    <property type="term" value="F:nucleic acid binding"/>
    <property type="evidence" value="ECO:0007669"/>
    <property type="project" value="UniProtKB-UniRule"/>
</dbReference>
<sequence length="274" mass="29174">MGKKYYAVANGRQNGVFSDWSSCKSSVNGYSNSQFKGFNSRAEAEAYVGGNSSSSGDASSSGGSSSGGYSRGYSGGSSFTPSYGGGYSGSYSSQKSTASSGRGSSGSSGQKSSDSSSHWVYTDGASKNNQDQSKSVAGYGVFFGHNDSRNVAAPLRGNKQSNQRAEIMGVDTAVDKILTGGVDKKYNIATDSMYTIHSLTDWGNRWRENGWRGSSGKPVENRDVIEPCLNKIDKLNEIYNDKGYDKLEFKHVPGHQGIEGNEMADKLANEGCRK</sequence>